<dbReference type="RefSeq" id="WP_141636160.1">
    <property type="nucleotide sequence ID" value="NZ_VIGB01000003.1"/>
</dbReference>
<gene>
    <name evidence="1" type="ORF">E6W39_30025</name>
</gene>
<sequence length="75" mass="8637">MRSEDTEFVGGPLDGRVLPIMVSLFNGVPKVYRVPVPAHGDEPARTLLYDRAKVYNAKGRMRWRYEYRAPEDAVR</sequence>
<dbReference type="Proteomes" id="UP000319103">
    <property type="component" value="Unassembled WGS sequence"/>
</dbReference>
<evidence type="ECO:0000313" key="1">
    <source>
        <dbReference type="EMBL" id="TQF05689.1"/>
    </source>
</evidence>
<dbReference type="EMBL" id="VIGB01000003">
    <property type="protein sequence ID" value="TQF05689.1"/>
    <property type="molecule type" value="Genomic_DNA"/>
</dbReference>
<protein>
    <submittedName>
        <fullName evidence="1">Uncharacterized protein</fullName>
    </submittedName>
</protein>
<name>A0A540W9J1_9ACTN</name>
<reference evidence="1 2" key="1">
    <citation type="submission" date="2019-06" db="EMBL/GenBank/DDBJ databases">
        <title>Description of Kitasatospora acidophila sp. nov. isolated from pine grove soil, and reclassification of Streptomyces novaecaesareae to Kitasatospora novaeceasareae comb. nov.</title>
        <authorList>
            <person name="Kim M.J."/>
        </authorList>
    </citation>
    <scope>NUCLEOTIDE SEQUENCE [LARGE SCALE GENOMIC DNA]</scope>
    <source>
        <strain evidence="1 2">MMS16-CNU292</strain>
    </source>
</reference>
<accession>A0A540W9J1</accession>
<evidence type="ECO:0000313" key="2">
    <source>
        <dbReference type="Proteomes" id="UP000319103"/>
    </source>
</evidence>
<dbReference type="AlphaFoldDB" id="A0A540W9J1"/>
<dbReference type="OrthoDB" id="3855550at2"/>
<comment type="caution">
    <text evidence="1">The sequence shown here is derived from an EMBL/GenBank/DDBJ whole genome shotgun (WGS) entry which is preliminary data.</text>
</comment>
<organism evidence="1 2">
    <name type="scientific">Kitasatospora acidiphila</name>
    <dbReference type="NCBI Taxonomy" id="2567942"/>
    <lineage>
        <taxon>Bacteria</taxon>
        <taxon>Bacillati</taxon>
        <taxon>Actinomycetota</taxon>
        <taxon>Actinomycetes</taxon>
        <taxon>Kitasatosporales</taxon>
        <taxon>Streptomycetaceae</taxon>
        <taxon>Kitasatospora</taxon>
    </lineage>
</organism>
<proteinExistence type="predicted"/>
<keyword evidence="2" id="KW-1185">Reference proteome</keyword>